<proteinExistence type="predicted"/>
<keyword evidence="7" id="KW-1185">Reference proteome</keyword>
<evidence type="ECO:0000256" key="4">
    <source>
        <dbReference type="SAM" id="Phobius"/>
    </source>
</evidence>
<keyword evidence="3 4" id="KW-0472">Membrane</keyword>
<dbReference type="Proteomes" id="UP001596958">
    <property type="component" value="Unassembled WGS sequence"/>
</dbReference>
<feature type="transmembrane region" description="Helical" evidence="4">
    <location>
        <begin position="171"/>
        <end position="189"/>
    </location>
</feature>
<feature type="transmembrane region" description="Helical" evidence="4">
    <location>
        <begin position="53"/>
        <end position="71"/>
    </location>
</feature>
<feature type="domain" description="Major facilitator superfamily (MFS) profile" evidence="5">
    <location>
        <begin position="13"/>
        <end position="392"/>
    </location>
</feature>
<dbReference type="InterPro" id="IPR011701">
    <property type="entry name" value="MFS"/>
</dbReference>
<comment type="caution">
    <text evidence="6">The sequence shown here is derived from an EMBL/GenBank/DDBJ whole genome shotgun (WGS) entry which is preliminary data.</text>
</comment>
<feature type="transmembrane region" description="Helical" evidence="4">
    <location>
        <begin position="220"/>
        <end position="240"/>
    </location>
</feature>
<dbReference type="PANTHER" id="PTHR42910:SF1">
    <property type="entry name" value="MAJOR FACILITATOR SUPERFAMILY (MFS) PROFILE DOMAIN-CONTAINING PROTEIN"/>
    <property type="match status" value="1"/>
</dbReference>
<feature type="transmembrane region" description="Helical" evidence="4">
    <location>
        <begin position="252"/>
        <end position="270"/>
    </location>
</feature>
<feature type="transmembrane region" description="Helical" evidence="4">
    <location>
        <begin position="12"/>
        <end position="33"/>
    </location>
</feature>
<feature type="transmembrane region" description="Helical" evidence="4">
    <location>
        <begin position="343"/>
        <end position="362"/>
    </location>
</feature>
<keyword evidence="1 4" id="KW-0812">Transmembrane</keyword>
<dbReference type="InterPro" id="IPR036259">
    <property type="entry name" value="MFS_trans_sf"/>
</dbReference>
<dbReference type="PANTHER" id="PTHR42910">
    <property type="entry name" value="TRANSPORTER SCO4007-RELATED"/>
    <property type="match status" value="1"/>
</dbReference>
<feature type="transmembrane region" description="Helical" evidence="4">
    <location>
        <begin position="140"/>
        <end position="165"/>
    </location>
</feature>
<organism evidence="6 7">
    <name type="scientific">Mucilaginibacter calamicampi</name>
    <dbReference type="NCBI Taxonomy" id="1302352"/>
    <lineage>
        <taxon>Bacteria</taxon>
        <taxon>Pseudomonadati</taxon>
        <taxon>Bacteroidota</taxon>
        <taxon>Sphingobacteriia</taxon>
        <taxon>Sphingobacteriales</taxon>
        <taxon>Sphingobacteriaceae</taxon>
        <taxon>Mucilaginibacter</taxon>
    </lineage>
</organism>
<dbReference type="CDD" id="cd17324">
    <property type="entry name" value="MFS_NepI_like"/>
    <property type="match status" value="1"/>
</dbReference>
<evidence type="ECO:0000313" key="6">
    <source>
        <dbReference type="EMBL" id="MFD0752149.1"/>
    </source>
</evidence>
<dbReference type="SUPFAM" id="SSF103473">
    <property type="entry name" value="MFS general substrate transporter"/>
    <property type="match status" value="1"/>
</dbReference>
<dbReference type="Gene3D" id="1.20.1250.20">
    <property type="entry name" value="MFS general substrate transporter like domains"/>
    <property type="match status" value="1"/>
</dbReference>
<dbReference type="InterPro" id="IPR020846">
    <property type="entry name" value="MFS_dom"/>
</dbReference>
<evidence type="ECO:0000256" key="1">
    <source>
        <dbReference type="ARBA" id="ARBA00022692"/>
    </source>
</evidence>
<sequence>MTGSTKKEGSLLTPFTLWVITITTGLVIANIYYNQPLLDDISRTFGVTSAKAGQVAMLTQVGYALGMFFIVPMADKFKRKRMMVIDFGFITLSLLFAAFAPSINALLIASLLIGVSSIIPQLLIPMAAHLAKPSERGRKIGFVQTGLLLGILLSRTLSGFIAAHWGWRCVFLVAAGLMIIMWILVYRLIPEVEPTYKGTYKGLMLSIIDLIKENRHLRLAALRGASCFACFSAFWSTLAFLLKANFGLGSDVAGLFGLAGAFGAVAVSNIGRMADKTNPYKIATFTITALMVSFAIYYFSGYSLPGMIVGVILMDMGLQGTHLCNQTIIFANNPAARNRINTVYMVSYFGGGAVGTFIGTQLWYRYQWTGVCLLGIIVSAITLFLHLNNQEKLQPDTPTV</sequence>
<feature type="transmembrane region" description="Helical" evidence="4">
    <location>
        <begin position="83"/>
        <end position="100"/>
    </location>
</feature>
<keyword evidence="2 4" id="KW-1133">Transmembrane helix</keyword>
<evidence type="ECO:0000256" key="2">
    <source>
        <dbReference type="ARBA" id="ARBA00022989"/>
    </source>
</evidence>
<dbReference type="EMBL" id="JBHTHU010000022">
    <property type="protein sequence ID" value="MFD0752149.1"/>
    <property type="molecule type" value="Genomic_DNA"/>
</dbReference>
<feature type="transmembrane region" description="Helical" evidence="4">
    <location>
        <begin position="368"/>
        <end position="387"/>
    </location>
</feature>
<name>A0ABW2Z0Y4_9SPHI</name>
<evidence type="ECO:0000259" key="5">
    <source>
        <dbReference type="PROSITE" id="PS50850"/>
    </source>
</evidence>
<dbReference type="RefSeq" id="WP_377102500.1">
    <property type="nucleotide sequence ID" value="NZ_JBHTHU010000022.1"/>
</dbReference>
<gene>
    <name evidence="6" type="ORF">ACFQZS_18490</name>
</gene>
<dbReference type="PROSITE" id="PS50850">
    <property type="entry name" value="MFS"/>
    <property type="match status" value="1"/>
</dbReference>
<dbReference type="Pfam" id="PF07690">
    <property type="entry name" value="MFS_1"/>
    <property type="match status" value="1"/>
</dbReference>
<accession>A0ABW2Z0Y4</accession>
<evidence type="ECO:0000313" key="7">
    <source>
        <dbReference type="Proteomes" id="UP001596958"/>
    </source>
</evidence>
<reference evidence="7" key="1">
    <citation type="journal article" date="2019" name="Int. J. Syst. Evol. Microbiol.">
        <title>The Global Catalogue of Microorganisms (GCM) 10K type strain sequencing project: providing services to taxonomists for standard genome sequencing and annotation.</title>
        <authorList>
            <consortium name="The Broad Institute Genomics Platform"/>
            <consortium name="The Broad Institute Genome Sequencing Center for Infectious Disease"/>
            <person name="Wu L."/>
            <person name="Ma J."/>
        </authorList>
    </citation>
    <scope>NUCLEOTIDE SEQUENCE [LARGE SCALE GENOMIC DNA]</scope>
    <source>
        <strain evidence="7">CCUG 63418</strain>
    </source>
</reference>
<evidence type="ECO:0000256" key="3">
    <source>
        <dbReference type="ARBA" id="ARBA00023136"/>
    </source>
</evidence>
<protein>
    <submittedName>
        <fullName evidence="6">MFS transporter</fullName>
    </submittedName>
</protein>
<feature type="transmembrane region" description="Helical" evidence="4">
    <location>
        <begin position="106"/>
        <end position="128"/>
    </location>
</feature>